<feature type="transmembrane region" description="Helical" evidence="1">
    <location>
        <begin position="181"/>
        <end position="198"/>
    </location>
</feature>
<dbReference type="InterPro" id="IPR008535">
    <property type="entry name" value="DUF817"/>
</dbReference>
<feature type="transmembrane region" description="Helical" evidence="1">
    <location>
        <begin position="156"/>
        <end position="175"/>
    </location>
</feature>
<dbReference type="Pfam" id="PF05675">
    <property type="entry name" value="DUF817"/>
    <property type="match status" value="1"/>
</dbReference>
<feature type="transmembrane region" description="Helical" evidence="1">
    <location>
        <begin position="60"/>
        <end position="78"/>
    </location>
</feature>
<feature type="transmembrane region" description="Helical" evidence="1">
    <location>
        <begin position="210"/>
        <end position="230"/>
    </location>
</feature>
<comment type="caution">
    <text evidence="2">The sequence shown here is derived from an EMBL/GenBank/DDBJ whole genome shotgun (WGS) entry which is preliminary data.</text>
</comment>
<dbReference type="EMBL" id="PVNS01000004">
    <property type="protein sequence ID" value="PRO66333.1"/>
    <property type="molecule type" value="Genomic_DNA"/>
</dbReference>
<protein>
    <submittedName>
        <fullName evidence="2">DUF817 domain-containing protein</fullName>
    </submittedName>
</protein>
<dbReference type="RefSeq" id="WP_105958523.1">
    <property type="nucleotide sequence ID" value="NZ_PVNS01000004.1"/>
</dbReference>
<dbReference type="Proteomes" id="UP000243650">
    <property type="component" value="Unassembled WGS sequence"/>
</dbReference>
<evidence type="ECO:0000313" key="3">
    <source>
        <dbReference type="Proteomes" id="UP000243650"/>
    </source>
</evidence>
<keyword evidence="1" id="KW-0472">Membrane</keyword>
<keyword evidence="3" id="KW-1185">Reference proteome</keyword>
<dbReference type="OrthoDB" id="1550598at2"/>
<feature type="transmembrane region" description="Helical" evidence="1">
    <location>
        <begin position="90"/>
        <end position="106"/>
    </location>
</feature>
<accession>A0A2P6MJ98</accession>
<reference evidence="2 3" key="1">
    <citation type="submission" date="2018-03" db="EMBL/GenBank/DDBJ databases">
        <title>Bacillus urumqiensis sp. nov., a moderately haloalkaliphilic bacterium isolated from a salt lake.</title>
        <authorList>
            <person name="Zhao B."/>
            <person name="Liao Z."/>
        </authorList>
    </citation>
    <scope>NUCLEOTIDE SEQUENCE [LARGE SCALE GENOMIC DNA]</scope>
    <source>
        <strain evidence="2 3">BZ-SZ-XJ18</strain>
    </source>
</reference>
<evidence type="ECO:0000313" key="2">
    <source>
        <dbReference type="EMBL" id="PRO66333.1"/>
    </source>
</evidence>
<dbReference type="AlphaFoldDB" id="A0A2P6MJ98"/>
<feature type="transmembrane region" description="Helical" evidence="1">
    <location>
        <begin position="36"/>
        <end position="54"/>
    </location>
</feature>
<name>A0A2P6MJ98_ALKUR</name>
<dbReference type="PIRSF" id="PIRSF009141">
    <property type="entry name" value="UCP009141"/>
    <property type="match status" value="1"/>
</dbReference>
<feature type="transmembrane region" description="Helical" evidence="1">
    <location>
        <begin position="250"/>
        <end position="267"/>
    </location>
</feature>
<feature type="transmembrane region" description="Helical" evidence="1">
    <location>
        <begin position="126"/>
        <end position="144"/>
    </location>
</feature>
<evidence type="ECO:0000256" key="1">
    <source>
        <dbReference type="SAM" id="Phobius"/>
    </source>
</evidence>
<sequence>MKHKLQSAVAYPKHPVRVSRPPHALVQFWHFGWQQALSCIFPVIIFAGLALTQLVDLPLLARYDWLLLFFLTAQIVLVKTGIETADEGKVILLFHVLGLSLELFKVQMGSWSYPEEAWTKIAGVPLYSGFMYASVAAYLCQAWRRLGISLIRWPRTYIVLPLTAAVYANFFTHHYITDLRWVLTGLVVLLFFRASVRFQVNGRVYRMPMLLSFVLIGFFVWTAENIATYFQAWAYPYQTERWTVVDLGKLSSWMLLVIVSFFLTASLKRLKENG</sequence>
<gene>
    <name evidence="2" type="ORF">C6I21_05890</name>
</gene>
<proteinExistence type="predicted"/>
<organism evidence="2 3">
    <name type="scientific">Alkalicoccus urumqiensis</name>
    <name type="common">Bacillus urumqiensis</name>
    <dbReference type="NCBI Taxonomy" id="1548213"/>
    <lineage>
        <taxon>Bacteria</taxon>
        <taxon>Bacillati</taxon>
        <taxon>Bacillota</taxon>
        <taxon>Bacilli</taxon>
        <taxon>Bacillales</taxon>
        <taxon>Bacillaceae</taxon>
        <taxon>Alkalicoccus</taxon>
    </lineage>
</organism>
<keyword evidence="1" id="KW-1133">Transmembrane helix</keyword>
<keyword evidence="1" id="KW-0812">Transmembrane</keyword>